<feature type="transmembrane region" description="Helical" evidence="2">
    <location>
        <begin position="200"/>
        <end position="221"/>
    </location>
</feature>
<dbReference type="Pfam" id="PF04982">
    <property type="entry name" value="TM_HPP"/>
    <property type="match status" value="1"/>
</dbReference>
<keyword evidence="2" id="KW-1133">Transmembrane helix</keyword>
<evidence type="ECO:0000313" key="4">
    <source>
        <dbReference type="EMBL" id="WRT70484.1"/>
    </source>
</evidence>
<feature type="region of interest" description="Disordered" evidence="1">
    <location>
        <begin position="293"/>
        <end position="328"/>
    </location>
</feature>
<gene>
    <name evidence="4" type="ORF">IL334_007482</name>
</gene>
<feature type="transmembrane region" description="Helical" evidence="2">
    <location>
        <begin position="241"/>
        <end position="262"/>
    </location>
</feature>
<dbReference type="InterPro" id="IPR007065">
    <property type="entry name" value="HPP"/>
</dbReference>
<dbReference type="Proteomes" id="UP001329825">
    <property type="component" value="Chromosome 11"/>
</dbReference>
<name>A0ABZ1DAM5_9TREE</name>
<proteinExistence type="predicted"/>
<accession>A0ABZ1DAM5</accession>
<reference evidence="4 5" key="1">
    <citation type="submission" date="2024-01" db="EMBL/GenBank/DDBJ databases">
        <title>Comparative genomics of Cryptococcus and Kwoniella reveals pathogenesis evolution and contrasting modes of karyotype evolution via chromosome fusion or intercentromeric recombination.</title>
        <authorList>
            <person name="Coelho M.A."/>
            <person name="David-Palma M."/>
            <person name="Shea T."/>
            <person name="Bowers K."/>
            <person name="McGinley-Smith S."/>
            <person name="Mohammad A.W."/>
            <person name="Gnirke A."/>
            <person name="Yurkov A.M."/>
            <person name="Nowrousian M."/>
            <person name="Sun S."/>
            <person name="Cuomo C.A."/>
            <person name="Heitman J."/>
        </authorList>
    </citation>
    <scope>NUCLEOTIDE SEQUENCE [LARGE SCALE GENOMIC DNA]</scope>
    <source>
        <strain evidence="4">CBS 11374</strain>
    </source>
</reference>
<keyword evidence="5" id="KW-1185">Reference proteome</keyword>
<evidence type="ECO:0000259" key="3">
    <source>
        <dbReference type="Pfam" id="PF04982"/>
    </source>
</evidence>
<keyword evidence="2" id="KW-0472">Membrane</keyword>
<organism evidence="4 5">
    <name type="scientific">Kwoniella shivajii</name>
    <dbReference type="NCBI Taxonomy" id="564305"/>
    <lineage>
        <taxon>Eukaryota</taxon>
        <taxon>Fungi</taxon>
        <taxon>Dikarya</taxon>
        <taxon>Basidiomycota</taxon>
        <taxon>Agaricomycotina</taxon>
        <taxon>Tremellomycetes</taxon>
        <taxon>Tremellales</taxon>
        <taxon>Cryptococcaceae</taxon>
        <taxon>Kwoniella</taxon>
    </lineage>
</organism>
<protein>
    <recommendedName>
        <fullName evidence="3">HPP transmembrane region domain-containing protein</fullName>
    </recommendedName>
</protein>
<evidence type="ECO:0000256" key="2">
    <source>
        <dbReference type="SAM" id="Phobius"/>
    </source>
</evidence>
<feature type="compositionally biased region" description="Low complexity" evidence="1">
    <location>
        <begin position="10"/>
        <end position="23"/>
    </location>
</feature>
<feature type="compositionally biased region" description="Basic residues" evidence="1">
    <location>
        <begin position="29"/>
        <end position="43"/>
    </location>
</feature>
<dbReference type="GeneID" id="87959612"/>
<feature type="transmembrane region" description="Helical" evidence="2">
    <location>
        <begin position="134"/>
        <end position="151"/>
    </location>
</feature>
<evidence type="ECO:0000313" key="5">
    <source>
        <dbReference type="Proteomes" id="UP001329825"/>
    </source>
</evidence>
<dbReference type="EMBL" id="CP141891">
    <property type="protein sequence ID" value="WRT70484.1"/>
    <property type="molecule type" value="Genomic_DNA"/>
</dbReference>
<keyword evidence="2" id="KW-0812">Transmembrane</keyword>
<feature type="domain" description="HPP transmembrane region" evidence="3">
    <location>
        <begin position="100"/>
        <end position="271"/>
    </location>
</feature>
<evidence type="ECO:0000256" key="1">
    <source>
        <dbReference type="SAM" id="MobiDB-lite"/>
    </source>
</evidence>
<dbReference type="PANTHER" id="PTHR33741:SF5">
    <property type="entry name" value="TRANSMEMBRANE PROTEIN DDB_G0269096-RELATED"/>
    <property type="match status" value="1"/>
</dbReference>
<sequence>MGERQTRFDSSGSSPSARGWSQSTVHPSPHPRARIRHPSHGPRTRPTSPTQSRFTLSQDYRERLPLLLSRFIGYRAPGTLPPYDPLPFPPFSWLNHIPLKYEVWLFAFIGSLGGILVVEAICATNTVFRDVYKSPLTVTSFGAAAVLLYGVIESPLAQPRNHILGNLAGAIIGTAITRLFALNEEYRDLLENTSFHGNTFINGGLVVSVTLLVTLMLGIVHPPAGATALAAATDMHIVPLSWHYIPIVLASSLLIIGWALIINNLGRRRYPIYWWSPESTFVVPSADRARESDELASKTLEEGQLRRAEDGGRTAEGMLMERIEGEGT</sequence>
<dbReference type="RefSeq" id="XP_062795223.1">
    <property type="nucleotide sequence ID" value="XM_062939172.1"/>
</dbReference>
<feature type="transmembrane region" description="Helical" evidence="2">
    <location>
        <begin position="103"/>
        <end position="122"/>
    </location>
</feature>
<feature type="region of interest" description="Disordered" evidence="1">
    <location>
        <begin position="1"/>
        <end position="54"/>
    </location>
</feature>
<dbReference type="InterPro" id="IPR058581">
    <property type="entry name" value="TM_HPP"/>
</dbReference>
<dbReference type="PANTHER" id="PTHR33741">
    <property type="entry name" value="TRANSMEMBRANE PROTEIN DDB_G0269096-RELATED"/>
    <property type="match status" value="1"/>
</dbReference>
<feature type="compositionally biased region" description="Polar residues" evidence="1">
    <location>
        <begin position="45"/>
        <end position="54"/>
    </location>
</feature>
<feature type="transmembrane region" description="Helical" evidence="2">
    <location>
        <begin position="163"/>
        <end position="180"/>
    </location>
</feature>